<dbReference type="PANTHER" id="PTHR46533:SF1">
    <property type="entry name" value="ZINC FINGER MYND DOMAIN-CONTAINING PROTEIN 12"/>
    <property type="match status" value="1"/>
</dbReference>
<dbReference type="InterPro" id="IPR053248">
    <property type="entry name" value="Zinc_finger_MYND_domain"/>
</dbReference>
<dbReference type="AlphaFoldDB" id="A0A3S1AWG9"/>
<keyword evidence="2" id="KW-1185">Reference proteome</keyword>
<dbReference type="PANTHER" id="PTHR46533">
    <property type="entry name" value="ZINC FINGER MYND DOMAIN-CONTAINING PROTEIN 12"/>
    <property type="match status" value="1"/>
</dbReference>
<dbReference type="Proteomes" id="UP000271974">
    <property type="component" value="Unassembled WGS sequence"/>
</dbReference>
<dbReference type="EMBL" id="RQTK01001823">
    <property type="protein sequence ID" value="RUS69119.1"/>
    <property type="molecule type" value="Genomic_DNA"/>
</dbReference>
<evidence type="ECO:0000313" key="1">
    <source>
        <dbReference type="EMBL" id="RUS69119.1"/>
    </source>
</evidence>
<protein>
    <recommendedName>
        <fullName evidence="3">KIF-binding protein</fullName>
    </recommendedName>
</protein>
<name>A0A3S1AWG9_ELYCH</name>
<proteinExistence type="predicted"/>
<comment type="caution">
    <text evidence="1">The sequence shown here is derived from an EMBL/GenBank/DDBJ whole genome shotgun (WGS) entry which is preliminary data.</text>
</comment>
<accession>A0A3S1AWG9</accession>
<reference evidence="1 2" key="1">
    <citation type="submission" date="2019-01" db="EMBL/GenBank/DDBJ databases">
        <title>A draft genome assembly of the solar-powered sea slug Elysia chlorotica.</title>
        <authorList>
            <person name="Cai H."/>
            <person name="Li Q."/>
            <person name="Fang X."/>
            <person name="Li J."/>
            <person name="Curtis N.E."/>
            <person name="Altenburger A."/>
            <person name="Shibata T."/>
            <person name="Feng M."/>
            <person name="Maeda T."/>
            <person name="Schwartz J.A."/>
            <person name="Shigenobu S."/>
            <person name="Lundholm N."/>
            <person name="Nishiyama T."/>
            <person name="Yang H."/>
            <person name="Hasebe M."/>
            <person name="Li S."/>
            <person name="Pierce S.K."/>
            <person name="Wang J."/>
        </authorList>
    </citation>
    <scope>NUCLEOTIDE SEQUENCE [LARGE SCALE GENOMIC DNA]</scope>
    <source>
        <strain evidence="1">EC2010</strain>
        <tissue evidence="1">Whole organism of an adult</tissue>
    </source>
</reference>
<gene>
    <name evidence="1" type="ORF">EGW08_023117</name>
</gene>
<dbReference type="SUPFAM" id="SSF48452">
    <property type="entry name" value="TPR-like"/>
    <property type="match status" value="1"/>
</dbReference>
<dbReference type="OrthoDB" id="6041655at2759"/>
<feature type="non-terminal residue" evidence="1">
    <location>
        <position position="203"/>
    </location>
</feature>
<evidence type="ECO:0008006" key="3">
    <source>
        <dbReference type="Google" id="ProtNLM"/>
    </source>
</evidence>
<sequence>MIPPMMVAAECYLNQGNFRLAEGFIARASSIEMHKPDLRPTTKAQIRHNEGLLAMAKNDLQDALIDFADEVYLTSEEYGPIHRKTAIGFCHLGRLFHQTHDYLNSNSLFRQVVEIWTDFLLPIHEEITAESIVPKISRMKFKQKVWIEETDRFDAEQILMHCYINQMECHSFPEDNKFRVPAMDLAHTCYALSLLFLILKKPH</sequence>
<organism evidence="1 2">
    <name type="scientific">Elysia chlorotica</name>
    <name type="common">Eastern emerald elysia</name>
    <name type="synonym">Sea slug</name>
    <dbReference type="NCBI Taxonomy" id="188477"/>
    <lineage>
        <taxon>Eukaryota</taxon>
        <taxon>Metazoa</taxon>
        <taxon>Spiralia</taxon>
        <taxon>Lophotrochozoa</taxon>
        <taxon>Mollusca</taxon>
        <taxon>Gastropoda</taxon>
        <taxon>Heterobranchia</taxon>
        <taxon>Euthyneura</taxon>
        <taxon>Panpulmonata</taxon>
        <taxon>Sacoglossa</taxon>
        <taxon>Placobranchoidea</taxon>
        <taxon>Plakobranchidae</taxon>
        <taxon>Elysia</taxon>
    </lineage>
</organism>
<dbReference type="Gene3D" id="1.25.40.10">
    <property type="entry name" value="Tetratricopeptide repeat domain"/>
    <property type="match status" value="1"/>
</dbReference>
<evidence type="ECO:0000313" key="2">
    <source>
        <dbReference type="Proteomes" id="UP000271974"/>
    </source>
</evidence>
<dbReference type="InterPro" id="IPR011990">
    <property type="entry name" value="TPR-like_helical_dom_sf"/>
</dbReference>